<proteinExistence type="predicted"/>
<accession>A0A7X2H8W8</accession>
<evidence type="ECO:0000313" key="2">
    <source>
        <dbReference type="Proteomes" id="UP000463051"/>
    </source>
</evidence>
<organism evidence="1 2">
    <name type="scientific">Paenibacillus monticola</name>
    <dbReference type="NCBI Taxonomy" id="2666075"/>
    <lineage>
        <taxon>Bacteria</taxon>
        <taxon>Bacillati</taxon>
        <taxon>Bacillota</taxon>
        <taxon>Bacilli</taxon>
        <taxon>Bacillales</taxon>
        <taxon>Paenibacillaceae</taxon>
        <taxon>Paenibacillus</taxon>
    </lineage>
</organism>
<dbReference type="RefSeq" id="WP_154120521.1">
    <property type="nucleotide sequence ID" value="NZ_WJXB01000007.1"/>
</dbReference>
<dbReference type="Pfam" id="PF08902">
    <property type="entry name" value="DUF1848"/>
    <property type="match status" value="1"/>
</dbReference>
<evidence type="ECO:0000313" key="1">
    <source>
        <dbReference type="EMBL" id="MRN55008.1"/>
    </source>
</evidence>
<name>A0A7X2H8W8_9BACL</name>
<dbReference type="AlphaFoldDB" id="A0A7X2H8W8"/>
<protein>
    <submittedName>
        <fullName evidence="1">DUF1848 family protein</fullName>
    </submittedName>
</protein>
<dbReference type="Proteomes" id="UP000463051">
    <property type="component" value="Unassembled WGS sequence"/>
</dbReference>
<sequence>MIISASTRTDIPSFYSKWFMNRLKDGEVLVKNPRNPCSETIDLSQFKITHAACFDQGMVEKIIDCPIKVKRRESTCGLRMHREAWILEVMKVAPTAVFIATAQQKTTSIDW</sequence>
<keyword evidence="2" id="KW-1185">Reference proteome</keyword>
<comment type="caution">
    <text evidence="1">The sequence shown here is derived from an EMBL/GenBank/DDBJ whole genome shotgun (WGS) entry which is preliminary data.</text>
</comment>
<gene>
    <name evidence="1" type="ORF">GJB61_18685</name>
</gene>
<dbReference type="EMBL" id="WJXB01000007">
    <property type="protein sequence ID" value="MRN55008.1"/>
    <property type="molecule type" value="Genomic_DNA"/>
</dbReference>
<dbReference type="InterPro" id="IPR014998">
    <property type="entry name" value="DUF1848"/>
</dbReference>
<reference evidence="1 2" key="1">
    <citation type="submission" date="2019-11" db="EMBL/GenBank/DDBJ databases">
        <title>Paenibacillus monticola sp. nov., a novel PGPR strain isolated from mountain sample in China.</title>
        <authorList>
            <person name="Zhao Q."/>
            <person name="Li H.-P."/>
            <person name="Zhang J.-L."/>
        </authorList>
    </citation>
    <scope>NUCLEOTIDE SEQUENCE [LARGE SCALE GENOMIC DNA]</scope>
    <source>
        <strain evidence="1 2">LC-T2</strain>
    </source>
</reference>